<reference evidence="16" key="1">
    <citation type="submission" date="2015-06" db="UniProtKB">
        <authorList>
            <consortium name="EnsemblPlants"/>
        </authorList>
    </citation>
    <scope>IDENTIFICATION</scope>
</reference>
<feature type="coiled-coil region" evidence="8">
    <location>
        <begin position="35"/>
        <end position="93"/>
    </location>
</feature>
<dbReference type="Gene3D" id="1.10.8.430">
    <property type="entry name" value="Helical domain of apoptotic protease-activating factors"/>
    <property type="match status" value="1"/>
</dbReference>
<dbReference type="SUPFAM" id="SSF52047">
    <property type="entry name" value="RNI-like"/>
    <property type="match status" value="1"/>
</dbReference>
<evidence type="ECO:0000256" key="5">
    <source>
        <dbReference type="ARBA" id="ARBA00022821"/>
    </source>
</evidence>
<evidence type="ECO:0000259" key="14">
    <source>
        <dbReference type="Pfam" id="PF23598"/>
    </source>
</evidence>
<accession>M8BGH2</accession>
<dbReference type="SUPFAM" id="SSF52058">
    <property type="entry name" value="L domain-like"/>
    <property type="match status" value="1"/>
</dbReference>
<evidence type="ECO:0000256" key="9">
    <source>
        <dbReference type="SAM" id="MobiDB-lite"/>
    </source>
</evidence>
<evidence type="ECO:0000256" key="1">
    <source>
        <dbReference type="ARBA" id="ARBA00008894"/>
    </source>
</evidence>
<evidence type="ECO:0000313" key="16">
    <source>
        <dbReference type="EnsemblPlants" id="EMT24070"/>
    </source>
</evidence>
<keyword evidence="5" id="KW-0611">Plant defense</keyword>
<dbReference type="Pfam" id="PF25019">
    <property type="entry name" value="LRR_R13L1-DRL21"/>
    <property type="match status" value="1"/>
</dbReference>
<dbReference type="InterPro" id="IPR026960">
    <property type="entry name" value="RVT-Znf"/>
</dbReference>
<feature type="domain" description="R13L1/DRL21-like LRR repeat region" evidence="15">
    <location>
        <begin position="803"/>
        <end position="924"/>
    </location>
</feature>
<dbReference type="Gene3D" id="1.10.10.10">
    <property type="entry name" value="Winged helix-like DNA-binding domain superfamily/Winged helix DNA-binding domain"/>
    <property type="match status" value="1"/>
</dbReference>
<evidence type="ECO:0000259" key="11">
    <source>
        <dbReference type="Pfam" id="PF13966"/>
    </source>
</evidence>
<evidence type="ECO:0000256" key="8">
    <source>
        <dbReference type="SAM" id="Coils"/>
    </source>
</evidence>
<dbReference type="Gene3D" id="3.40.50.300">
    <property type="entry name" value="P-loop containing nucleotide triphosphate hydrolases"/>
    <property type="match status" value="1"/>
</dbReference>
<dbReference type="EnsemblPlants" id="EMT24070">
    <property type="protein sequence ID" value="EMT24070"/>
    <property type="gene ID" value="F775_15197"/>
</dbReference>
<keyword evidence="7 8" id="KW-0175">Coiled coil</keyword>
<feature type="compositionally biased region" description="Basic and acidic residues" evidence="9">
    <location>
        <begin position="1177"/>
        <end position="1190"/>
    </location>
</feature>
<dbReference type="PANTHER" id="PTHR36766:SF73">
    <property type="entry name" value="NB-ARC DOMAIN-CONTAINING PROTEIN"/>
    <property type="match status" value="1"/>
</dbReference>
<feature type="region of interest" description="Disordered" evidence="9">
    <location>
        <begin position="1177"/>
        <end position="1201"/>
    </location>
</feature>
<dbReference type="GO" id="GO:0002758">
    <property type="term" value="P:innate immune response-activating signaling pathway"/>
    <property type="evidence" value="ECO:0007669"/>
    <property type="project" value="UniProtKB-ARBA"/>
</dbReference>
<dbReference type="Pfam" id="PF00931">
    <property type="entry name" value="NB-ARC"/>
    <property type="match status" value="1"/>
</dbReference>
<evidence type="ECO:0000259" key="15">
    <source>
        <dbReference type="Pfam" id="PF25019"/>
    </source>
</evidence>
<evidence type="ECO:0000256" key="6">
    <source>
        <dbReference type="ARBA" id="ARBA00022840"/>
    </source>
</evidence>
<dbReference type="InterPro" id="IPR002182">
    <property type="entry name" value="NB-ARC"/>
</dbReference>
<keyword evidence="6" id="KW-0067">ATP-binding</keyword>
<dbReference type="InterPro" id="IPR055414">
    <property type="entry name" value="LRR_R13L4/SHOC2-like"/>
</dbReference>
<evidence type="ECO:0000256" key="3">
    <source>
        <dbReference type="ARBA" id="ARBA00022737"/>
    </source>
</evidence>
<dbReference type="PRINTS" id="PR00364">
    <property type="entry name" value="DISEASERSIST"/>
</dbReference>
<keyword evidence="3" id="KW-0677">Repeat</keyword>
<dbReference type="InterPro" id="IPR056789">
    <property type="entry name" value="LRR_R13L1-DRL21"/>
</dbReference>
<dbReference type="InterPro" id="IPR027417">
    <property type="entry name" value="P-loop_NTPase"/>
</dbReference>
<keyword evidence="2" id="KW-0433">Leucine-rich repeat</keyword>
<proteinExistence type="inferred from homology"/>
<dbReference type="GO" id="GO:0043531">
    <property type="term" value="F:ADP binding"/>
    <property type="evidence" value="ECO:0007669"/>
    <property type="project" value="InterPro"/>
</dbReference>
<dbReference type="Gene3D" id="1.20.5.4130">
    <property type="match status" value="1"/>
</dbReference>
<dbReference type="Gene3D" id="3.80.10.10">
    <property type="entry name" value="Ribonuclease Inhibitor"/>
    <property type="match status" value="3"/>
</dbReference>
<evidence type="ECO:0000256" key="7">
    <source>
        <dbReference type="ARBA" id="ARBA00023054"/>
    </source>
</evidence>
<dbReference type="Pfam" id="PF23559">
    <property type="entry name" value="WHD_DRP"/>
    <property type="match status" value="1"/>
</dbReference>
<evidence type="ECO:0000256" key="2">
    <source>
        <dbReference type="ARBA" id="ARBA00022614"/>
    </source>
</evidence>
<evidence type="ECO:0000259" key="13">
    <source>
        <dbReference type="Pfam" id="PF23559"/>
    </source>
</evidence>
<evidence type="ECO:0000256" key="4">
    <source>
        <dbReference type="ARBA" id="ARBA00022741"/>
    </source>
</evidence>
<organism evidence="16">
    <name type="scientific">Aegilops tauschii</name>
    <name type="common">Tausch's goatgrass</name>
    <name type="synonym">Aegilops squarrosa</name>
    <dbReference type="NCBI Taxonomy" id="37682"/>
    <lineage>
        <taxon>Eukaryota</taxon>
        <taxon>Viridiplantae</taxon>
        <taxon>Streptophyta</taxon>
        <taxon>Embryophyta</taxon>
        <taxon>Tracheophyta</taxon>
        <taxon>Spermatophyta</taxon>
        <taxon>Magnoliopsida</taxon>
        <taxon>Liliopsida</taxon>
        <taxon>Poales</taxon>
        <taxon>Poaceae</taxon>
        <taxon>BOP clade</taxon>
        <taxon>Pooideae</taxon>
        <taxon>Triticodae</taxon>
        <taxon>Triticeae</taxon>
        <taxon>Triticinae</taxon>
        <taxon>Aegilops</taxon>
    </lineage>
</organism>
<dbReference type="GO" id="GO:0005524">
    <property type="term" value="F:ATP binding"/>
    <property type="evidence" value="ECO:0007669"/>
    <property type="project" value="UniProtKB-KW"/>
</dbReference>
<dbReference type="PANTHER" id="PTHR36766">
    <property type="entry name" value="PLANT BROAD-SPECTRUM MILDEW RESISTANCE PROTEIN RPW8"/>
    <property type="match status" value="1"/>
</dbReference>
<sequence length="1444" mass="164758">MATVGAALGGMLASAVIKVVIGQISSTIAGEINLHKNIKKDLEKMKMTLESVEAVLSDAERRSITDNSALLWLKRLKDAMNDISDMLQDFEADTNFNLLASTMKKIKMPHKMKEMQKRLQKITYDRNNYRVLPEARSEEQLVRDIRETAGNAEEAEIIGRSEEKLKILACLSENSTQGTTIFPIWGFGGIGKTTLARSVFNNSQFKEYYRVWVYVSQTFDLKKIGNIIISQLSQQSQISDLHSIHTRLQELFTGKRILIILDDLWEKHPSQLEQLKAMLKQGEGSKVMVVVTTREENIAKEIGTVAPYELSPFTDEMCWDIIKQKCNFEACPDKERLEPIGKEIAKKCGGVPLAAQSLGHMLKFMPCEMWDSVRTNHIWELSISKDTPNTHEVLASLLLSYNFMPPRLKLCFGYSAIFPKGHDIIEDDLIYQWIALGFIEPSSAFSTWHVGQNYFRKLLEMSFLQHSKADNRTLKRKHVPRFTMHDLVHDLARSVMADEFDLEGPNCRYAWRTRADFKPLKPSTTSPAKLRALHIMDHTYTRIQFHHDVDSPAKYIHVLDLSTDCSHELPDSIGQFKQLRYLRAPSFQGRMNPRFFRMLSKLNYLNLHCCHELSALPESIGEMKCLMHLDLSRCIHLQELPLSFGNLRELLYLDLSNCNGLLGIPQALGGLNKLQHLDLSSCKNLRGLPDVIRKLTELCYLNLSGSMHHIFDSSSTDQAESFIHYICMLPNMKQLDLSSQGEYSLSIPDSASRLSKLVLNWCRHVTRIPECVAKMDRQSLFGLLPEFFVYSDATESNSNLGLLEHINPEQLCIRMLGNVRFLEEARIINLRKKQRIGELRLGWLEDAKRYVDDMELLRELVPPTTLQRFEISGYSSVSFPDWLMSIRNYLPNLVRVEMSNLPNCNSLPPLGHLPNLRELILGAMKSLEEWNIAYSNGEDSPDELMFPKLEEVIIYNCPKLRIKPHLPRASSWSITRSDSVLISWGESVSHTGASSSSSPVSTTLEVTGSKLPLQQWSLLHHLPAHSDLDIYGCSDLAISPEIIQALHSLKSLKLDIRDSDHAELIEWFTYLTSLQQLSLLNYNKLEELPEWLGELTSLTKLEIVCCPGITTLPHSIQQLTNLQQLEIRDCHRLSMWCEAEENKIKLAHIGQMKMLLGSKVILLFPNISLLLKTSENKKRTEDKATPREPGEQAEPAEPQHSGPWVFSRICMYMNIMLLGENTSAAEVDSPASAFQLELQVMAGGRGYNEPRKVGAGRISVSKESMQLFKAATRMQLGNGRSTLFWKDRWLDGYRIQELAPMVYASVLPRLRRARTVAEAIEDNTWARDIGPDLQIDTIREYLRMWTRISDIELQEARPDEVTWSWGRGVVRSQCWTSDRLARRGLPHQDSCPFCNHEEETSNHLLLTCVFSREVWAHICHALEVLAWAPSGTKVLSFWCQSREK</sequence>
<evidence type="ECO:0000259" key="10">
    <source>
        <dbReference type="Pfam" id="PF00931"/>
    </source>
</evidence>
<dbReference type="InterPro" id="IPR032675">
    <property type="entry name" value="LRR_dom_sf"/>
</dbReference>
<name>M8BGH2_AEGTA</name>
<feature type="domain" description="Disease resistance N-terminal" evidence="12">
    <location>
        <begin position="16"/>
        <end position="93"/>
    </location>
</feature>
<feature type="domain" description="Reverse transcriptase zinc-binding" evidence="11">
    <location>
        <begin position="1369"/>
        <end position="1415"/>
    </location>
</feature>
<dbReference type="SUPFAM" id="SSF52540">
    <property type="entry name" value="P-loop containing nucleoside triphosphate hydrolases"/>
    <property type="match status" value="1"/>
</dbReference>
<feature type="domain" description="Disease resistance R13L4/SHOC-2-like LRR" evidence="14">
    <location>
        <begin position="594"/>
        <end position="775"/>
    </location>
</feature>
<dbReference type="InterPro" id="IPR036388">
    <property type="entry name" value="WH-like_DNA-bd_sf"/>
</dbReference>
<dbReference type="Pfam" id="PF18052">
    <property type="entry name" value="Rx_N"/>
    <property type="match status" value="1"/>
</dbReference>
<keyword evidence="4" id="KW-0547">Nucleotide-binding</keyword>
<dbReference type="InterPro" id="IPR058922">
    <property type="entry name" value="WHD_DRP"/>
</dbReference>
<dbReference type="GO" id="GO:0042742">
    <property type="term" value="P:defense response to bacterium"/>
    <property type="evidence" value="ECO:0007669"/>
    <property type="project" value="UniProtKB-ARBA"/>
</dbReference>
<protein>
    <submittedName>
        <fullName evidence="16">Disease resistance protein RGA2</fullName>
    </submittedName>
</protein>
<dbReference type="InterPro" id="IPR042197">
    <property type="entry name" value="Apaf_helical"/>
</dbReference>
<dbReference type="Pfam" id="PF23598">
    <property type="entry name" value="LRR_14"/>
    <property type="match status" value="1"/>
</dbReference>
<dbReference type="GO" id="GO:0009626">
    <property type="term" value="P:plant-type hypersensitive response"/>
    <property type="evidence" value="ECO:0007669"/>
    <property type="project" value="UniProtKB-ARBA"/>
</dbReference>
<dbReference type="InterPro" id="IPR041118">
    <property type="entry name" value="Rx_N"/>
</dbReference>
<evidence type="ECO:0000259" key="12">
    <source>
        <dbReference type="Pfam" id="PF18052"/>
    </source>
</evidence>
<feature type="domain" description="NB-ARC" evidence="10">
    <location>
        <begin position="165"/>
        <end position="326"/>
    </location>
</feature>
<dbReference type="FunFam" id="1.10.10.10:FF:000322">
    <property type="entry name" value="Probable disease resistance protein At1g63360"/>
    <property type="match status" value="1"/>
</dbReference>
<comment type="similarity">
    <text evidence="1">Belongs to the disease resistance NB-LRR family.</text>
</comment>
<dbReference type="Pfam" id="PF13966">
    <property type="entry name" value="zf-RVT"/>
    <property type="match status" value="1"/>
</dbReference>
<feature type="domain" description="Disease resistance protein winged helix" evidence="13">
    <location>
        <begin position="417"/>
        <end position="492"/>
    </location>
</feature>